<dbReference type="RefSeq" id="WP_009627496.1">
    <property type="nucleotide sequence ID" value="NZ_VBTY01000097.1"/>
</dbReference>
<comment type="caution">
    <text evidence="1">The sequence shown here is derived from an EMBL/GenBank/DDBJ whole genome shotgun (WGS) entry which is preliminary data.</text>
</comment>
<protein>
    <submittedName>
        <fullName evidence="1">Uncharacterized protein</fullName>
    </submittedName>
</protein>
<organism evidence="1 2">
    <name type="scientific">Pseudanabaena catenata USMAC16</name>
    <dbReference type="NCBI Taxonomy" id="1855837"/>
    <lineage>
        <taxon>Bacteria</taxon>
        <taxon>Bacillati</taxon>
        <taxon>Cyanobacteriota</taxon>
        <taxon>Cyanophyceae</taxon>
        <taxon>Pseudanabaenales</taxon>
        <taxon>Pseudanabaenaceae</taxon>
        <taxon>Pseudanabaena</taxon>
    </lineage>
</organism>
<sequence length="402" mass="45162">MILEEVDRMLADWKGNLEAISLNIYDLCDLIAYQRLTGISGFIPIKLTGVSKTKVEPALAAISELLQHFDLLTQTINKAKSLRASIPRFLGADQKVQEIFNLLNQASIQLPSVITPLAKRELLSAAETSLKITPLQLLVAMSKTYQVAKEIILEVDRLWADLEPQLDIAETEIDNLQRQGESLGIIDTSQLELSRQTLASLRDRIESDPLGTSASFDEINHQIDKMRGDIEQFLRVKVKLQDAFTQANMLLQQLITLNQEAIASFTESQAKISDCSSLIPPLPSEQITAMEQWLQRLETKQKEGLTVPIHVGLENFTTKINEYIAIAKKAIAANRLPIQTRQELRGRLDALKAKAIAKGHAEDIQLAKLAEQAKQLLYTRPTPLKQAEEMIKQYEILLNRRI</sequence>
<reference evidence="1" key="1">
    <citation type="submission" date="2019-05" db="EMBL/GenBank/DDBJ databases">
        <title>Whole genome sequencing of Pseudanabaena catenata USMAC16.</title>
        <authorList>
            <person name="Khan Z."/>
            <person name="Omar W.M."/>
            <person name="Convey P."/>
            <person name="Merican F."/>
            <person name="Najimudin N."/>
        </authorList>
    </citation>
    <scope>NUCLEOTIDE SEQUENCE</scope>
    <source>
        <strain evidence="1">USMAC16</strain>
    </source>
</reference>
<evidence type="ECO:0000313" key="1">
    <source>
        <dbReference type="EMBL" id="MDG3495375.1"/>
    </source>
</evidence>
<accession>A0A9X4RIT5</accession>
<dbReference type="EMBL" id="VBTY01000097">
    <property type="protein sequence ID" value="MDG3495375.1"/>
    <property type="molecule type" value="Genomic_DNA"/>
</dbReference>
<proteinExistence type="predicted"/>
<gene>
    <name evidence="1" type="ORF">FEV09_12470</name>
</gene>
<dbReference type="Proteomes" id="UP001152872">
    <property type="component" value="Unassembled WGS sequence"/>
</dbReference>
<dbReference type="AlphaFoldDB" id="A0A9X4RIT5"/>
<name>A0A9X4RIT5_9CYAN</name>
<evidence type="ECO:0000313" key="2">
    <source>
        <dbReference type="Proteomes" id="UP001152872"/>
    </source>
</evidence>
<keyword evidence="2" id="KW-1185">Reference proteome</keyword>